<dbReference type="STRING" id="1703779.AMJ83_07820"/>
<dbReference type="Proteomes" id="UP000051373">
    <property type="component" value="Unassembled WGS sequence"/>
</dbReference>
<reference evidence="1 2" key="1">
    <citation type="journal article" date="2015" name="Microbiome">
        <title>Genomic resolution of linkages in carbon, nitrogen, and sulfur cycling among widespread estuary sediment bacteria.</title>
        <authorList>
            <person name="Baker B.J."/>
            <person name="Lazar C.S."/>
            <person name="Teske A.P."/>
            <person name="Dick G.J."/>
        </authorList>
    </citation>
    <scope>NUCLEOTIDE SEQUENCE [LARGE SCALE GENOMIC DNA]</scope>
    <source>
        <strain evidence="1">SM23_42</strain>
    </source>
</reference>
<sequence length="204" mass="23016">MGYRVLLVVFLLLVCTENNIVQRAAEDYFPLREGSWWQYANQSDTVLVEVEPQDTILQVPCFPVSYNGVPAYLVKHDDAVSQYIRTVYNHAGSDHTVMENFVVRIELPLIEGNAYQHLLSDSIYVASQLIKAVYELTGLVVGYADETGYGNVYEINLTTIESITTPDTVIADTNEVTEYYAPGIGMVRFQEAASEYHLIEYNIP</sequence>
<evidence type="ECO:0000313" key="1">
    <source>
        <dbReference type="EMBL" id="KPK63250.1"/>
    </source>
</evidence>
<dbReference type="EMBL" id="LJUJ01000016">
    <property type="protein sequence ID" value="KPK63250.1"/>
    <property type="molecule type" value="Genomic_DNA"/>
</dbReference>
<proteinExistence type="predicted"/>
<protein>
    <submittedName>
        <fullName evidence="1">Uncharacterized protein</fullName>
    </submittedName>
</protein>
<accession>A0A0S8FT01</accession>
<organism evidence="1 2">
    <name type="scientific">candidate division WOR_3 bacterium SM23_42</name>
    <dbReference type="NCBI Taxonomy" id="1703779"/>
    <lineage>
        <taxon>Bacteria</taxon>
        <taxon>Bacteria division WOR-3</taxon>
    </lineage>
</organism>
<comment type="caution">
    <text evidence="1">The sequence shown here is derived from an EMBL/GenBank/DDBJ whole genome shotgun (WGS) entry which is preliminary data.</text>
</comment>
<evidence type="ECO:0000313" key="2">
    <source>
        <dbReference type="Proteomes" id="UP000051373"/>
    </source>
</evidence>
<name>A0A0S8FT01_UNCW3</name>
<dbReference type="AlphaFoldDB" id="A0A0S8FT01"/>
<gene>
    <name evidence="1" type="ORF">AMJ83_07820</name>
</gene>